<dbReference type="Pfam" id="PF13761">
    <property type="entry name" value="DUF4166"/>
    <property type="match status" value="1"/>
</dbReference>
<reference evidence="2 3" key="1">
    <citation type="journal article" date="2018" name="Genet. Mol. Biol.">
        <title>The genome sequence of Dyella jiangningensis FCAV SCS01 from a lignocellulose-decomposing microbial consortium metagenome reveals potential for biotechnological applications.</title>
        <authorList>
            <person name="Desiderato J.G."/>
            <person name="Alvarenga D.O."/>
            <person name="Constancio M.T.L."/>
            <person name="Alves L.M.C."/>
            <person name="Varani A.M."/>
        </authorList>
    </citation>
    <scope>NUCLEOTIDE SEQUENCE [LARGE SCALE GENOMIC DNA]</scope>
    <source>
        <strain evidence="2 3">FCAV SCS01</strain>
    </source>
</reference>
<accession>A0A328P0I0</accession>
<dbReference type="AlphaFoldDB" id="A0A328P0I0"/>
<protein>
    <submittedName>
        <fullName evidence="2">Saccharopine dehydrogenase</fullName>
    </submittedName>
</protein>
<feature type="domain" description="DUF4166" evidence="1">
    <location>
        <begin position="35"/>
        <end position="191"/>
    </location>
</feature>
<organism evidence="2 3">
    <name type="scientific">Dyella jiangningensis</name>
    <dbReference type="NCBI Taxonomy" id="1379159"/>
    <lineage>
        <taxon>Bacteria</taxon>
        <taxon>Pseudomonadati</taxon>
        <taxon>Pseudomonadota</taxon>
        <taxon>Gammaproteobacteria</taxon>
        <taxon>Lysobacterales</taxon>
        <taxon>Rhodanobacteraceae</taxon>
        <taxon>Dyella</taxon>
    </lineage>
</organism>
<dbReference type="Proteomes" id="UP000248926">
    <property type="component" value="Unassembled WGS sequence"/>
</dbReference>
<dbReference type="EMBL" id="NFZS01000006">
    <property type="protein sequence ID" value="RAO74546.1"/>
    <property type="molecule type" value="Genomic_DNA"/>
</dbReference>
<evidence type="ECO:0000259" key="1">
    <source>
        <dbReference type="Pfam" id="PF13761"/>
    </source>
</evidence>
<evidence type="ECO:0000313" key="2">
    <source>
        <dbReference type="EMBL" id="RAO74546.1"/>
    </source>
</evidence>
<dbReference type="OrthoDB" id="528778at2"/>
<keyword evidence="3" id="KW-1185">Reference proteome</keyword>
<dbReference type="InterPro" id="IPR025311">
    <property type="entry name" value="DUF4166"/>
</dbReference>
<evidence type="ECO:0000313" key="3">
    <source>
        <dbReference type="Proteomes" id="UP000248926"/>
    </source>
</evidence>
<comment type="caution">
    <text evidence="2">The sequence shown here is derived from an EMBL/GenBank/DDBJ whole genome shotgun (WGS) entry which is preliminary data.</text>
</comment>
<proteinExistence type="predicted"/>
<gene>
    <name evidence="2" type="ORF">CA260_19345</name>
</gene>
<name>A0A328P0I0_9GAMM</name>
<sequence length="197" mass="21829">MTGKSLPHIARPPHDDSMPPALFPSLLDAADWAQLAPPVRRVHGEGEVLEASGTAQVDGDTHALARLLRRILTLPEPGADQAIAITIERDGQRETWTRRFARGQMRSVLQPGSAMALRERLGPVSLHFSLRRDGDAIDWQLRRITLLGVPLPRALCGHVLSRSGAHEGRYAFDIDTRLPGIGRLIAYRGWLEIDHVR</sequence>